<evidence type="ECO:0000313" key="1">
    <source>
        <dbReference type="EMBL" id="SAL80894.1"/>
    </source>
</evidence>
<reference evidence="1" key="1">
    <citation type="submission" date="2016-01" db="EMBL/GenBank/DDBJ databases">
        <authorList>
            <person name="Peeters Charlotte."/>
        </authorList>
    </citation>
    <scope>NUCLEOTIDE SEQUENCE</scope>
    <source>
        <strain evidence="1">LMG 22936</strain>
    </source>
</reference>
<organism evidence="1 2">
    <name type="scientific">Caballeronia telluris</name>
    <dbReference type="NCBI Taxonomy" id="326475"/>
    <lineage>
        <taxon>Bacteria</taxon>
        <taxon>Pseudomonadati</taxon>
        <taxon>Pseudomonadota</taxon>
        <taxon>Betaproteobacteria</taxon>
        <taxon>Burkholderiales</taxon>
        <taxon>Burkholderiaceae</taxon>
        <taxon>Caballeronia</taxon>
    </lineage>
</organism>
<gene>
    <name evidence="1" type="ORF">AWB66_06336</name>
</gene>
<proteinExistence type="predicted"/>
<dbReference type="RefSeq" id="WP_125469880.1">
    <property type="nucleotide sequence ID" value="NZ_FCNZ02000084.1"/>
</dbReference>
<dbReference type="STRING" id="326475.AWB66_06336"/>
<keyword evidence="2" id="KW-1185">Reference proteome</keyword>
<sequence>MDTHGKTASGTADSNGAYALTLSYFSGPVLLTAIDPTGQHDPLVSVVSSAPEKGKSTTANITTLTTAISALLTSTGNALDLLTPATLAAAASPADVSKASSTLNAALADILKLNGLDPSSFNAVTTPFAANQSGADAVIESVQIIQNGAGAYLVSSGNASSGLQLSNATGGSAAPLVAPPAAANYLAFMQSLLQQCLAAPVATRASNAACTAAVDADYKQNGYPSVSGTPGSLANAATVGAAVGAPETLMFFKDSNGTQSALVRIPYATSDGSQNSLLTTVRQVANPISLPDGTKVSWTIYGNQRKYDASVESRITRRTFLDNEAGDIGHYDAGVTFNFNLAGPNATNVRSALVTGPGLPSTGIFLLTSTACGEQSLEIPGVAPTPLPPAPGPAGNVTTGSTTPLYRWSWQVFDPAQASAFSPPARYFWSTSQVDLTNVPFYATYTFTLFDAAGNMFDQFQATNPNPAVTANLGTQVEWHTATSTDLLAPGAPAIGQVTLTWKGNSYAPPLFGVGLYTQSNSAGVIGTASVTGAATSATLIAGNGATTCVNTTPQFLGLQPGTYRFTNLQGRNQHGVRFIDNLIFRNGSSAPNAS</sequence>
<comment type="caution">
    <text evidence="1">The sequence shown here is derived from an EMBL/GenBank/DDBJ whole genome shotgun (WGS) entry which is preliminary data.</text>
</comment>
<evidence type="ECO:0000313" key="2">
    <source>
        <dbReference type="Proteomes" id="UP000054717"/>
    </source>
</evidence>
<protein>
    <submittedName>
        <fullName evidence="1">Cell wall surface anchor family protein</fullName>
    </submittedName>
</protein>
<accession>A0A158KIL6</accession>
<dbReference type="AlphaFoldDB" id="A0A158KIL6"/>
<dbReference type="Proteomes" id="UP000054717">
    <property type="component" value="Unassembled WGS sequence"/>
</dbReference>
<name>A0A158KIL6_9BURK</name>
<dbReference type="EMBL" id="FCNZ02000084">
    <property type="protein sequence ID" value="SAL80894.1"/>
    <property type="molecule type" value="Genomic_DNA"/>
</dbReference>